<dbReference type="PANTHER" id="PTHR12789">
    <property type="entry name" value="DENSITY-REGULATED PROTEIN HOMOLOG"/>
    <property type="match status" value="1"/>
</dbReference>
<dbReference type="InterPro" id="IPR048517">
    <property type="entry name" value="DENR_N"/>
</dbReference>
<dbReference type="NCBIfam" id="TIGR01159">
    <property type="entry name" value="DRP1"/>
    <property type="match status" value="1"/>
</dbReference>
<evidence type="ECO:0000256" key="4">
    <source>
        <dbReference type="RuleBase" id="RU361273"/>
    </source>
</evidence>
<evidence type="ECO:0000256" key="3">
    <source>
        <dbReference type="ARBA" id="ARBA00020058"/>
    </source>
</evidence>
<comment type="subcellular location">
    <subcellularLocation>
        <location evidence="4">Cytoplasm</location>
    </subcellularLocation>
</comment>
<keyword evidence="4" id="KW-0687">Ribonucleoprotein</keyword>
<dbReference type="GO" id="GO:0005840">
    <property type="term" value="C:ribosome"/>
    <property type="evidence" value="ECO:0007669"/>
    <property type="project" value="UniProtKB-KW"/>
</dbReference>
<dbReference type="OrthoDB" id="277199at2759"/>
<dbReference type="GO" id="GO:0003743">
    <property type="term" value="F:translation initiation factor activity"/>
    <property type="evidence" value="ECO:0007669"/>
    <property type="project" value="InterPro"/>
</dbReference>
<dbReference type="InterPro" id="IPR036877">
    <property type="entry name" value="SUI1_dom_sf"/>
</dbReference>
<dbReference type="GO" id="GO:0002188">
    <property type="term" value="P:translation reinitiation"/>
    <property type="evidence" value="ECO:0007669"/>
    <property type="project" value="TreeGrafter"/>
</dbReference>
<organism evidence="6 7">
    <name type="scientific">Microbotryum saponariae</name>
    <dbReference type="NCBI Taxonomy" id="289078"/>
    <lineage>
        <taxon>Eukaryota</taxon>
        <taxon>Fungi</taxon>
        <taxon>Dikarya</taxon>
        <taxon>Basidiomycota</taxon>
        <taxon>Pucciniomycotina</taxon>
        <taxon>Microbotryomycetes</taxon>
        <taxon>Microbotryales</taxon>
        <taxon>Microbotryaceae</taxon>
        <taxon>Microbotryum</taxon>
    </lineage>
</organism>
<dbReference type="GO" id="GO:0003729">
    <property type="term" value="F:mRNA binding"/>
    <property type="evidence" value="ECO:0007669"/>
    <property type="project" value="TreeGrafter"/>
</dbReference>
<dbReference type="SUPFAM" id="SSF55159">
    <property type="entry name" value="eIF1-like"/>
    <property type="match status" value="1"/>
</dbReference>
<evidence type="ECO:0000256" key="1">
    <source>
        <dbReference type="ARBA" id="ARBA00007514"/>
    </source>
</evidence>
<dbReference type="InterPro" id="IPR001950">
    <property type="entry name" value="SUI1"/>
</dbReference>
<dbReference type="GO" id="GO:1990904">
    <property type="term" value="C:ribonucleoprotein complex"/>
    <property type="evidence" value="ECO:0007669"/>
    <property type="project" value="UniProtKB-KW"/>
</dbReference>
<dbReference type="EMBL" id="FMWP01000017">
    <property type="protein sequence ID" value="SCZ91856.1"/>
    <property type="molecule type" value="Genomic_DNA"/>
</dbReference>
<dbReference type="Pfam" id="PF01253">
    <property type="entry name" value="SUI1"/>
    <property type="match status" value="1"/>
</dbReference>
<reference evidence="7" key="1">
    <citation type="submission" date="2016-10" db="EMBL/GenBank/DDBJ databases">
        <authorList>
            <person name="Jeantristanb JTB J.-T."/>
            <person name="Ricardo R."/>
        </authorList>
    </citation>
    <scope>NUCLEOTIDE SEQUENCE [LARGE SCALE GENOMIC DNA]</scope>
</reference>
<dbReference type="InterPro" id="IPR050318">
    <property type="entry name" value="DENR/SUI1_TIF"/>
</dbReference>
<dbReference type="PANTHER" id="PTHR12789:SF0">
    <property type="entry name" value="DENSITY-REGULATED PROTEIN"/>
    <property type="match status" value="1"/>
</dbReference>
<dbReference type="Pfam" id="PF21023">
    <property type="entry name" value="DENR_N"/>
    <property type="match status" value="1"/>
</dbReference>
<dbReference type="InterPro" id="IPR046447">
    <property type="entry name" value="DENR_C"/>
</dbReference>
<evidence type="ECO:0000313" key="6">
    <source>
        <dbReference type="EMBL" id="SCZ91856.1"/>
    </source>
</evidence>
<comment type="similarity">
    <text evidence="1 4">Belongs to the DENR family.</text>
</comment>
<dbReference type="AlphaFoldDB" id="A0A2X0LPQ1"/>
<keyword evidence="7" id="KW-1185">Reference proteome</keyword>
<dbReference type="InterPro" id="IPR005873">
    <property type="entry name" value="DENR_eukaryotes"/>
</dbReference>
<dbReference type="STRING" id="289078.A0A2X0LPQ1"/>
<dbReference type="GO" id="GO:0001731">
    <property type="term" value="P:formation of translation preinitiation complex"/>
    <property type="evidence" value="ECO:0007669"/>
    <property type="project" value="TreeGrafter"/>
</dbReference>
<sequence>MASTSAASTSGDKIAPRQVLYCAVCSFPPEYCEFSSKSSKCKTWLQDAHPDLYAKFYSDTALEDKLANLTVEQREALDKDLAKKQRKEEAKLEKEKARVAASKVIITRSERNKRKFVTTVHGLDQFDIDLKKAAKLFANKFATGSSLGKTPQGDDEIVIQGDVSDEVEEMILDADDKKAFAVFGGKVTEDQIEYVEQKPKKKAGPPPIAPQFG</sequence>
<keyword evidence="4" id="KW-0963">Cytoplasm</keyword>
<dbReference type="GO" id="GO:0005737">
    <property type="term" value="C:cytoplasm"/>
    <property type="evidence" value="ECO:0007669"/>
    <property type="project" value="UniProtKB-SubCell"/>
</dbReference>
<dbReference type="PROSITE" id="PS50296">
    <property type="entry name" value="SUI1"/>
    <property type="match status" value="1"/>
</dbReference>
<keyword evidence="4" id="KW-0689">Ribosomal protein</keyword>
<dbReference type="Proteomes" id="UP000249723">
    <property type="component" value="Unassembled WGS sequence"/>
</dbReference>
<protein>
    <recommendedName>
        <fullName evidence="3 4">Translation machinery-associated protein 22</fullName>
    </recommendedName>
</protein>
<dbReference type="CDD" id="cd11607">
    <property type="entry name" value="DENR_C"/>
    <property type="match status" value="1"/>
</dbReference>
<proteinExistence type="inferred from homology"/>
<name>A0A2X0LPQ1_9BASI</name>
<comment type="domain">
    <text evidence="4">The SUI1 domain may be involved in RNA binding.</text>
</comment>
<gene>
    <name evidence="6" type="ORF">BZ3500_MVSOF-1268-A1-R1_CHR5-3G08180</name>
</gene>
<evidence type="ECO:0000313" key="7">
    <source>
        <dbReference type="Proteomes" id="UP000249723"/>
    </source>
</evidence>
<evidence type="ECO:0000256" key="2">
    <source>
        <dbReference type="ARBA" id="ARBA00011742"/>
    </source>
</evidence>
<feature type="domain" description="SUI1" evidence="5">
    <location>
        <begin position="104"/>
        <end position="175"/>
    </location>
</feature>
<comment type="subunit">
    <text evidence="2 4">Interacts with the 40S ribosomal subunit.</text>
</comment>
<evidence type="ECO:0000259" key="5">
    <source>
        <dbReference type="PROSITE" id="PS50296"/>
    </source>
</evidence>
<accession>A0A2X0LPQ1</accession>
<dbReference type="Gene3D" id="3.30.780.10">
    <property type="entry name" value="SUI1-like domain"/>
    <property type="match status" value="1"/>
</dbReference>